<proteinExistence type="predicted"/>
<evidence type="ECO:0000259" key="1">
    <source>
        <dbReference type="Pfam" id="PF13524"/>
    </source>
</evidence>
<sequence>MVYMLFDNPADKQNMTFLNSYETAKIRQVYPPQKCNYTTEMLAACKDMIKQSTEGDTIICWYDFMAVLCWWLCKVQFKNRKIIALNILLKDKATAKNKLAKFLYKPMLKSKKVQATVTSKKYGEHLNEMLGIHKRYTLLHDTYHGGYSIEYEGKVNPNTVFCGGRNGRDWEFLIRIAQAMPEVTFNCVMPKHKYEEYKENFGKNMVVKSDIPEQEFLEFMCQSQLVVTPLDTEAPAGLIAFYQAAANGKMSITSDTVTTQEYFADGRGALCGRNIEDWKNKIQYYLQNREEADVSAAKLKSFLESECSEEKYAKTLWGCLRNVGNPYI</sequence>
<organism evidence="2 3">
    <name type="scientific">Agathobacter rectalis</name>
    <dbReference type="NCBI Taxonomy" id="39491"/>
    <lineage>
        <taxon>Bacteria</taxon>
        <taxon>Bacillati</taxon>
        <taxon>Bacillota</taxon>
        <taxon>Clostridia</taxon>
        <taxon>Lachnospirales</taxon>
        <taxon>Lachnospiraceae</taxon>
        <taxon>Agathobacter</taxon>
    </lineage>
</organism>
<dbReference type="InterPro" id="IPR055259">
    <property type="entry name" value="YkvP/CgeB_Glyco_trans-like"/>
</dbReference>
<keyword evidence="2" id="KW-0808">Transferase</keyword>
<accession>A0AAP3VAY2</accession>
<evidence type="ECO:0000313" key="2">
    <source>
        <dbReference type="EMBL" id="MDB8018929.1"/>
    </source>
</evidence>
<dbReference type="EMBL" id="JAQLYE010000027">
    <property type="protein sequence ID" value="MDB8018929.1"/>
    <property type="molecule type" value="Genomic_DNA"/>
</dbReference>
<dbReference type="GO" id="GO:0016757">
    <property type="term" value="F:glycosyltransferase activity"/>
    <property type="evidence" value="ECO:0007669"/>
    <property type="project" value="UniProtKB-KW"/>
</dbReference>
<name>A0AAP3VAY2_9FIRM</name>
<dbReference type="SUPFAM" id="SSF53756">
    <property type="entry name" value="UDP-Glycosyltransferase/glycogen phosphorylase"/>
    <property type="match status" value="1"/>
</dbReference>
<protein>
    <submittedName>
        <fullName evidence="2">Glycosyltransferase</fullName>
        <ecNumber evidence="2">2.4.-.-</ecNumber>
    </submittedName>
</protein>
<keyword evidence="2" id="KW-0328">Glycosyltransferase</keyword>
<evidence type="ECO:0000313" key="3">
    <source>
        <dbReference type="Proteomes" id="UP001212823"/>
    </source>
</evidence>
<reference evidence="2" key="1">
    <citation type="submission" date="2023-01" db="EMBL/GenBank/DDBJ databases">
        <title>Human gut microbiome strain richness.</title>
        <authorList>
            <person name="Chen-Liaw A."/>
        </authorList>
    </citation>
    <scope>NUCLEOTIDE SEQUENCE</scope>
    <source>
        <strain evidence="2">1001283st1_D2_1001283B150209_150212</strain>
    </source>
</reference>
<dbReference type="AlphaFoldDB" id="A0AAP3VAY2"/>
<feature type="domain" description="Spore protein YkvP/CgeB glycosyl transferase-like" evidence="1">
    <location>
        <begin position="171"/>
        <end position="300"/>
    </location>
</feature>
<comment type="caution">
    <text evidence="2">The sequence shown here is derived from an EMBL/GenBank/DDBJ whole genome shotgun (WGS) entry which is preliminary data.</text>
</comment>
<dbReference type="Gene3D" id="3.40.50.2000">
    <property type="entry name" value="Glycogen Phosphorylase B"/>
    <property type="match status" value="1"/>
</dbReference>
<dbReference type="EC" id="2.4.-.-" evidence="2"/>
<gene>
    <name evidence="2" type="ORF">PNE45_12945</name>
</gene>
<dbReference type="Pfam" id="PF13524">
    <property type="entry name" value="Glyco_trans_1_2"/>
    <property type="match status" value="1"/>
</dbReference>
<dbReference type="Proteomes" id="UP001212823">
    <property type="component" value="Unassembled WGS sequence"/>
</dbReference>
<dbReference type="RefSeq" id="WP_306775818.1">
    <property type="nucleotide sequence ID" value="NZ_JADPAO010000026.1"/>
</dbReference>